<evidence type="ECO:0000256" key="7">
    <source>
        <dbReference type="ARBA" id="ARBA00023016"/>
    </source>
</evidence>
<accession>A0A975BSG9</accession>
<evidence type="ECO:0000313" key="8">
    <source>
        <dbReference type="EMBL" id="QTA90617.1"/>
    </source>
</evidence>
<comment type="similarity">
    <text evidence="1">Belongs to the HicA mRNA interferase family.</text>
</comment>
<proteinExistence type="inferred from homology"/>
<organism evidence="8 9">
    <name type="scientific">Desulfonema magnum</name>
    <dbReference type="NCBI Taxonomy" id="45655"/>
    <lineage>
        <taxon>Bacteria</taxon>
        <taxon>Pseudomonadati</taxon>
        <taxon>Thermodesulfobacteriota</taxon>
        <taxon>Desulfobacteria</taxon>
        <taxon>Desulfobacterales</taxon>
        <taxon>Desulfococcaceae</taxon>
        <taxon>Desulfonema</taxon>
    </lineage>
</organism>
<dbReference type="InterPro" id="IPR012933">
    <property type="entry name" value="HicA_mRNA_interferase"/>
</dbReference>
<gene>
    <name evidence="8" type="ORF">dnm_066780</name>
</gene>
<dbReference type="GO" id="GO:0003729">
    <property type="term" value="F:mRNA binding"/>
    <property type="evidence" value="ECO:0007669"/>
    <property type="project" value="InterPro"/>
</dbReference>
<evidence type="ECO:0000256" key="2">
    <source>
        <dbReference type="ARBA" id="ARBA00022649"/>
    </source>
</evidence>
<sequence>MVKLKELRYGEVVKRLRKFGFRFYRHGQGSHELWVRDTDGRVVPVPRHKGKTVRKGTLRAIIREIGVSTDEFMKT</sequence>
<dbReference type="KEGG" id="dmm:dnm_066780"/>
<keyword evidence="4" id="KW-0255">Endonuclease</keyword>
<keyword evidence="6" id="KW-0694">RNA-binding</keyword>
<keyword evidence="7" id="KW-0346">Stress response</keyword>
<dbReference type="EMBL" id="CP061800">
    <property type="protein sequence ID" value="QTA90617.1"/>
    <property type="molecule type" value="Genomic_DNA"/>
</dbReference>
<evidence type="ECO:0000256" key="6">
    <source>
        <dbReference type="ARBA" id="ARBA00022884"/>
    </source>
</evidence>
<dbReference type="AlphaFoldDB" id="A0A975BSG9"/>
<keyword evidence="3" id="KW-0540">Nuclease</keyword>
<dbReference type="SUPFAM" id="SSF54786">
    <property type="entry name" value="YcfA/nrd intein domain"/>
    <property type="match status" value="1"/>
</dbReference>
<evidence type="ECO:0000256" key="3">
    <source>
        <dbReference type="ARBA" id="ARBA00022722"/>
    </source>
</evidence>
<evidence type="ECO:0000256" key="5">
    <source>
        <dbReference type="ARBA" id="ARBA00022801"/>
    </source>
</evidence>
<dbReference type="Gene3D" id="3.30.920.30">
    <property type="entry name" value="Hypothetical protein"/>
    <property type="match status" value="1"/>
</dbReference>
<reference evidence="8" key="1">
    <citation type="journal article" date="2021" name="Microb. Physiol.">
        <title>Proteogenomic Insights into the Physiology of Marine, Sulfate-Reducing, Filamentous Desulfonema limicola and Desulfonema magnum.</title>
        <authorList>
            <person name="Schnaars V."/>
            <person name="Wohlbrand L."/>
            <person name="Scheve S."/>
            <person name="Hinrichs C."/>
            <person name="Reinhardt R."/>
            <person name="Rabus R."/>
        </authorList>
    </citation>
    <scope>NUCLEOTIDE SEQUENCE</scope>
    <source>
        <strain evidence="8">4be13</strain>
    </source>
</reference>
<dbReference type="GO" id="GO:0004519">
    <property type="term" value="F:endonuclease activity"/>
    <property type="evidence" value="ECO:0007669"/>
    <property type="project" value="UniProtKB-KW"/>
</dbReference>
<keyword evidence="2" id="KW-1277">Toxin-antitoxin system</keyword>
<evidence type="ECO:0000256" key="4">
    <source>
        <dbReference type="ARBA" id="ARBA00022759"/>
    </source>
</evidence>
<evidence type="ECO:0000313" key="9">
    <source>
        <dbReference type="Proteomes" id="UP000663722"/>
    </source>
</evidence>
<dbReference type="InterPro" id="IPR038570">
    <property type="entry name" value="HicA_sf"/>
</dbReference>
<dbReference type="RefSeq" id="WP_207678734.1">
    <property type="nucleotide sequence ID" value="NZ_CP061800.1"/>
</dbReference>
<dbReference type="Proteomes" id="UP000663722">
    <property type="component" value="Chromosome"/>
</dbReference>
<evidence type="ECO:0000256" key="1">
    <source>
        <dbReference type="ARBA" id="ARBA00006620"/>
    </source>
</evidence>
<keyword evidence="9" id="KW-1185">Reference proteome</keyword>
<dbReference type="GO" id="GO:0016787">
    <property type="term" value="F:hydrolase activity"/>
    <property type="evidence" value="ECO:0007669"/>
    <property type="project" value="UniProtKB-KW"/>
</dbReference>
<keyword evidence="5" id="KW-0378">Hydrolase</keyword>
<name>A0A975BSG9_9BACT</name>
<protein>
    <submittedName>
        <fullName evidence="8">Toxin-antitoxin system, toxin component, HicA domain-containing protein</fullName>
    </submittedName>
</protein>
<dbReference type="Pfam" id="PF07927">
    <property type="entry name" value="HicA_toxin"/>
    <property type="match status" value="1"/>
</dbReference>